<organism evidence="3 4">
    <name type="scientific">Brumimicrobium salinarum</name>
    <dbReference type="NCBI Taxonomy" id="2058658"/>
    <lineage>
        <taxon>Bacteria</taxon>
        <taxon>Pseudomonadati</taxon>
        <taxon>Bacteroidota</taxon>
        <taxon>Flavobacteriia</taxon>
        <taxon>Flavobacteriales</taxon>
        <taxon>Crocinitomicaceae</taxon>
        <taxon>Brumimicrobium</taxon>
    </lineage>
</organism>
<comment type="caution">
    <text evidence="3">The sequence shown here is derived from an EMBL/GenBank/DDBJ whole genome shotgun (WGS) entry which is preliminary data.</text>
</comment>
<dbReference type="InterPro" id="IPR014729">
    <property type="entry name" value="Rossmann-like_a/b/a_fold"/>
</dbReference>
<accession>A0A2I0R2W7</accession>
<dbReference type="InterPro" id="IPR006015">
    <property type="entry name" value="Universal_stress_UspA"/>
</dbReference>
<dbReference type="Gene3D" id="3.40.50.620">
    <property type="entry name" value="HUPs"/>
    <property type="match status" value="2"/>
</dbReference>
<protein>
    <recommendedName>
        <fullName evidence="2">UspA domain-containing protein</fullName>
    </recommendedName>
</protein>
<dbReference type="PRINTS" id="PR01438">
    <property type="entry name" value="UNVRSLSTRESS"/>
</dbReference>
<dbReference type="SUPFAM" id="SSF52402">
    <property type="entry name" value="Adenine nucleotide alpha hydrolases-like"/>
    <property type="match status" value="2"/>
</dbReference>
<evidence type="ECO:0000259" key="2">
    <source>
        <dbReference type="Pfam" id="PF00582"/>
    </source>
</evidence>
<feature type="domain" description="UspA" evidence="2">
    <location>
        <begin position="199"/>
        <end position="271"/>
    </location>
</feature>
<dbReference type="PANTHER" id="PTHR46268">
    <property type="entry name" value="STRESS RESPONSE PROTEIN NHAX"/>
    <property type="match status" value="1"/>
</dbReference>
<name>A0A2I0R2W7_9FLAO</name>
<dbReference type="CDD" id="cd00293">
    <property type="entry name" value="USP-like"/>
    <property type="match status" value="1"/>
</dbReference>
<dbReference type="RefSeq" id="WP_101334303.1">
    <property type="nucleotide sequence ID" value="NZ_PJNI01000007.1"/>
</dbReference>
<keyword evidence="4" id="KW-1185">Reference proteome</keyword>
<comment type="similarity">
    <text evidence="1">Belongs to the universal stress protein A family.</text>
</comment>
<proteinExistence type="inferred from homology"/>
<dbReference type="OrthoDB" id="9788959at2"/>
<evidence type="ECO:0000313" key="4">
    <source>
        <dbReference type="Proteomes" id="UP000236654"/>
    </source>
</evidence>
<dbReference type="PANTHER" id="PTHR46268:SF6">
    <property type="entry name" value="UNIVERSAL STRESS PROTEIN UP12"/>
    <property type="match status" value="1"/>
</dbReference>
<dbReference type="AlphaFoldDB" id="A0A2I0R2W7"/>
<sequence>MEKGDKIKVLIPTDFSIEAEYAFKMVENLSSTANMEITFLHILNVPDTVTLGIDNTISTCGEIDVHFVEVQRNMAVEKLEELKKKHPAVKTDLIFGHTTTGIIKYAEENKYDLIALGTKGTSGFAERFIGSNAQLIARKSDIPVLTLMCDRSELELKDILFVHDFEENDNQNLKLMKQFIKIFDTKLHLLQILTHKEDENTVKENMAVFAQKNGLNKYEMHIIHDSNIEEGINHFTAENNMDLICMGTHGKGGIFHKSATETLINHLYKPIISYKIK</sequence>
<evidence type="ECO:0000313" key="3">
    <source>
        <dbReference type="EMBL" id="PKR80921.1"/>
    </source>
</evidence>
<dbReference type="InterPro" id="IPR006016">
    <property type="entry name" value="UspA"/>
</dbReference>
<reference evidence="3 4" key="1">
    <citation type="submission" date="2017-12" db="EMBL/GenBank/DDBJ databases">
        <title>The draft genome sequence of Brumimicrobium saltpan LHR20.</title>
        <authorList>
            <person name="Do Z.-J."/>
            <person name="Luo H.-R."/>
        </authorList>
    </citation>
    <scope>NUCLEOTIDE SEQUENCE [LARGE SCALE GENOMIC DNA]</scope>
    <source>
        <strain evidence="3 4">LHR20</strain>
    </source>
</reference>
<dbReference type="EMBL" id="PJNI01000007">
    <property type="protein sequence ID" value="PKR80921.1"/>
    <property type="molecule type" value="Genomic_DNA"/>
</dbReference>
<dbReference type="Proteomes" id="UP000236654">
    <property type="component" value="Unassembled WGS sequence"/>
</dbReference>
<feature type="domain" description="UspA" evidence="2">
    <location>
        <begin position="8"/>
        <end position="145"/>
    </location>
</feature>
<evidence type="ECO:0000256" key="1">
    <source>
        <dbReference type="ARBA" id="ARBA00008791"/>
    </source>
</evidence>
<gene>
    <name evidence="3" type="ORF">CW751_07060</name>
</gene>
<dbReference type="Pfam" id="PF00582">
    <property type="entry name" value="Usp"/>
    <property type="match status" value="2"/>
</dbReference>